<keyword evidence="2" id="KW-1185">Reference proteome</keyword>
<dbReference type="Proteomes" id="UP001604336">
    <property type="component" value="Unassembled WGS sequence"/>
</dbReference>
<proteinExistence type="predicted"/>
<dbReference type="EMBL" id="JBFOLK010000006">
    <property type="protein sequence ID" value="KAL2504139.1"/>
    <property type="molecule type" value="Genomic_DNA"/>
</dbReference>
<name>A0ABD1STV3_9LAMI</name>
<reference evidence="2" key="1">
    <citation type="submission" date="2024-07" db="EMBL/GenBank/DDBJ databases">
        <title>Two chromosome-level genome assemblies of Korean endemic species Abeliophyllum distichum and Forsythia ovata (Oleaceae).</title>
        <authorList>
            <person name="Jang H."/>
        </authorList>
    </citation>
    <scope>NUCLEOTIDE SEQUENCE [LARGE SCALE GENOMIC DNA]</scope>
</reference>
<accession>A0ABD1STV3</accession>
<comment type="caution">
    <text evidence="1">The sequence shown here is derived from an EMBL/GenBank/DDBJ whole genome shotgun (WGS) entry which is preliminary data.</text>
</comment>
<gene>
    <name evidence="1" type="ORF">Adt_19760</name>
</gene>
<evidence type="ECO:0000313" key="2">
    <source>
        <dbReference type="Proteomes" id="UP001604336"/>
    </source>
</evidence>
<organism evidence="1 2">
    <name type="scientific">Abeliophyllum distichum</name>
    <dbReference type="NCBI Taxonomy" id="126358"/>
    <lineage>
        <taxon>Eukaryota</taxon>
        <taxon>Viridiplantae</taxon>
        <taxon>Streptophyta</taxon>
        <taxon>Embryophyta</taxon>
        <taxon>Tracheophyta</taxon>
        <taxon>Spermatophyta</taxon>
        <taxon>Magnoliopsida</taxon>
        <taxon>eudicotyledons</taxon>
        <taxon>Gunneridae</taxon>
        <taxon>Pentapetalae</taxon>
        <taxon>asterids</taxon>
        <taxon>lamiids</taxon>
        <taxon>Lamiales</taxon>
        <taxon>Oleaceae</taxon>
        <taxon>Forsythieae</taxon>
        <taxon>Abeliophyllum</taxon>
    </lineage>
</organism>
<sequence>MPVIIDWIASDLSFYQAARGRFKLRRAGRRDFGEELYVHSTEAPRKEVAPPMIAGPTRWSAMVPEQNHQQPYNLPMIFEASGGSGSYASTTEYCCNDVYGTPTSYNSFVY</sequence>
<protein>
    <submittedName>
        <fullName evidence="1">Uncharacterized protein</fullName>
    </submittedName>
</protein>
<dbReference type="AlphaFoldDB" id="A0ABD1STV3"/>
<evidence type="ECO:0000313" key="1">
    <source>
        <dbReference type="EMBL" id="KAL2504139.1"/>
    </source>
</evidence>